<organism evidence="11 12">
    <name type="scientific">Sphingomonas morindae</name>
    <dbReference type="NCBI Taxonomy" id="1541170"/>
    <lineage>
        <taxon>Bacteria</taxon>
        <taxon>Pseudomonadati</taxon>
        <taxon>Pseudomonadota</taxon>
        <taxon>Alphaproteobacteria</taxon>
        <taxon>Sphingomonadales</taxon>
        <taxon>Sphingomonadaceae</taxon>
        <taxon>Sphingomonas</taxon>
    </lineage>
</organism>
<keyword evidence="4 9" id="KW-0808">Transferase</keyword>
<dbReference type="SUPFAM" id="SSF56235">
    <property type="entry name" value="N-terminal nucleophile aminohydrolases (Ntn hydrolases)"/>
    <property type="match status" value="1"/>
</dbReference>
<dbReference type="EC" id="2.3.2.2" evidence="9"/>
<evidence type="ECO:0000256" key="2">
    <source>
        <dbReference type="ARBA" id="ARBA00001089"/>
    </source>
</evidence>
<evidence type="ECO:0000256" key="3">
    <source>
        <dbReference type="ARBA" id="ARBA00009381"/>
    </source>
</evidence>
<evidence type="ECO:0000256" key="5">
    <source>
        <dbReference type="ARBA" id="ARBA00022801"/>
    </source>
</evidence>
<feature type="signal peptide" evidence="10">
    <location>
        <begin position="1"/>
        <end position="18"/>
    </location>
</feature>
<evidence type="ECO:0000256" key="10">
    <source>
        <dbReference type="SAM" id="SignalP"/>
    </source>
</evidence>
<evidence type="ECO:0000256" key="1">
    <source>
        <dbReference type="ARBA" id="ARBA00001049"/>
    </source>
</evidence>
<comment type="pathway">
    <text evidence="9">Sulfur metabolism; glutathione metabolism.</text>
</comment>
<dbReference type="Gene3D" id="1.10.246.130">
    <property type="match status" value="1"/>
</dbReference>
<gene>
    <name evidence="11" type="primary">ggt</name>
    <name evidence="11" type="ORF">LHA26_07965</name>
</gene>
<dbReference type="GO" id="GO:0103068">
    <property type="term" value="F:leukotriene C4 gamma-glutamyl transferase activity"/>
    <property type="evidence" value="ECO:0007669"/>
    <property type="project" value="UniProtKB-EC"/>
</dbReference>
<keyword evidence="10" id="KW-0732">Signal</keyword>
<dbReference type="InterPro" id="IPR029055">
    <property type="entry name" value="Ntn_hydrolases_N"/>
</dbReference>
<dbReference type="InterPro" id="IPR043137">
    <property type="entry name" value="GGT_ssub_C"/>
</dbReference>
<dbReference type="Proteomes" id="UP001056937">
    <property type="component" value="Chromosome 1"/>
</dbReference>
<feature type="chain" id="PRO_5047508692" description="Glutathione hydrolase proenzyme" evidence="10">
    <location>
        <begin position="19"/>
        <end position="566"/>
    </location>
</feature>
<dbReference type="Pfam" id="PF01019">
    <property type="entry name" value="G_glu_transpept"/>
    <property type="match status" value="1"/>
</dbReference>
<comment type="catalytic activity">
    <reaction evidence="8 9">
        <text>an N-terminal (5-L-glutamyl)-[peptide] + an alpha-amino acid = 5-L-glutamyl amino acid + an N-terminal L-alpha-aminoacyl-[peptide]</text>
        <dbReference type="Rhea" id="RHEA:23904"/>
        <dbReference type="Rhea" id="RHEA-COMP:9780"/>
        <dbReference type="Rhea" id="RHEA-COMP:9795"/>
        <dbReference type="ChEBI" id="CHEBI:77644"/>
        <dbReference type="ChEBI" id="CHEBI:78597"/>
        <dbReference type="ChEBI" id="CHEBI:78599"/>
        <dbReference type="ChEBI" id="CHEBI:78608"/>
        <dbReference type="EC" id="2.3.2.2"/>
    </reaction>
</comment>
<evidence type="ECO:0000256" key="4">
    <source>
        <dbReference type="ARBA" id="ARBA00022679"/>
    </source>
</evidence>
<dbReference type="RefSeq" id="WP_252168175.1">
    <property type="nucleotide sequence ID" value="NZ_CP084930.1"/>
</dbReference>
<dbReference type="InterPro" id="IPR043138">
    <property type="entry name" value="GGT_lsub"/>
</dbReference>
<keyword evidence="5 9" id="KW-0378">Hydrolase</keyword>
<keyword evidence="6 9" id="KW-0865">Zymogen</keyword>
<evidence type="ECO:0000313" key="12">
    <source>
        <dbReference type="Proteomes" id="UP001056937"/>
    </source>
</evidence>
<evidence type="ECO:0000313" key="11">
    <source>
        <dbReference type="EMBL" id="USI74372.1"/>
    </source>
</evidence>
<dbReference type="InterPro" id="IPR051792">
    <property type="entry name" value="GGT_bact"/>
</dbReference>
<evidence type="ECO:0000256" key="9">
    <source>
        <dbReference type="RuleBase" id="RU368036"/>
    </source>
</evidence>
<evidence type="ECO:0000256" key="6">
    <source>
        <dbReference type="ARBA" id="ARBA00023145"/>
    </source>
</evidence>
<accession>A0ABY4XBL7</accession>
<dbReference type="EC" id="3.4.19.13" evidence="9"/>
<comment type="subunit">
    <text evidence="9">This enzyme consists of two polypeptide chains, which are synthesized in precursor form from a single polypeptide.</text>
</comment>
<dbReference type="EMBL" id="CP084930">
    <property type="protein sequence ID" value="USI74372.1"/>
    <property type="molecule type" value="Genomic_DNA"/>
</dbReference>
<name>A0ABY4XBL7_9SPHN</name>
<keyword evidence="9" id="KW-0317">Glutathione biosynthesis</keyword>
<comment type="similarity">
    <text evidence="3 9">Belongs to the gamma-glutamyltransferase family.</text>
</comment>
<comment type="catalytic activity">
    <reaction evidence="1 9">
        <text>an S-substituted glutathione + H2O = an S-substituted L-cysteinylglycine + L-glutamate</text>
        <dbReference type="Rhea" id="RHEA:59468"/>
        <dbReference type="ChEBI" id="CHEBI:15377"/>
        <dbReference type="ChEBI" id="CHEBI:29985"/>
        <dbReference type="ChEBI" id="CHEBI:90779"/>
        <dbReference type="ChEBI" id="CHEBI:143103"/>
        <dbReference type="EC" id="3.4.19.13"/>
    </reaction>
</comment>
<dbReference type="Gene3D" id="3.60.20.40">
    <property type="match status" value="1"/>
</dbReference>
<evidence type="ECO:0000256" key="7">
    <source>
        <dbReference type="ARBA" id="ARBA00023315"/>
    </source>
</evidence>
<dbReference type="PANTHER" id="PTHR43199:SF1">
    <property type="entry name" value="GLUTATHIONE HYDROLASE PROENZYME"/>
    <property type="match status" value="1"/>
</dbReference>
<proteinExistence type="inferred from homology"/>
<keyword evidence="12" id="KW-1185">Reference proteome</keyword>
<protein>
    <recommendedName>
        <fullName evidence="9">Glutathione hydrolase proenzyme</fullName>
        <ecNumber evidence="9">2.3.2.2</ecNumber>
        <ecNumber evidence="9">3.4.19.13</ecNumber>
    </recommendedName>
    <component>
        <recommendedName>
            <fullName evidence="9">Glutathione hydrolase large chain</fullName>
        </recommendedName>
    </component>
    <component>
        <recommendedName>
            <fullName evidence="9">Glutathione hydrolase small chain</fullName>
        </recommendedName>
    </component>
</protein>
<dbReference type="InterPro" id="IPR000101">
    <property type="entry name" value="GGT_peptidase"/>
</dbReference>
<dbReference type="PANTHER" id="PTHR43199">
    <property type="entry name" value="GLUTATHIONE HYDROLASE"/>
    <property type="match status" value="1"/>
</dbReference>
<keyword evidence="7 9" id="KW-0012">Acyltransferase</keyword>
<sequence>MIRSLTALFLLAATPALGAAQAPVVAAPGMGMVSAADPRAAEAGRAILRAGGSAADAEVAMIFALTVVEPQSSGIGGGGYFVHRDARTGRTETIDGREIAPAAARGDRFLGPDGAPMPFAQAFPGGRSVGVPGNVRLAALAHKKWGKLPWARLIEPAIRLAEQGYEVTPLMASRIAAMAPLWKDFPAIAALYTDQGRPKPAGAMIRNPALATLLRRIAAEGPDAFYAGANAEAIATAVRTAPRNPVPFETADLARYAAREQPPVCGAYRGYRVCGMAPSSAGGVSILQMLAMLSHFDMKALGKDSPEAWHLIGEAMQLAYADRDQYLGDTAFVDVPLKGLLDPAYLARRAALIAPTRALGRYPPGTPPGAAARTAGLGVDEHGTTDFVAADGAGDIVTMTSTVEGYFGSQLIANGMVLNNELTDFSFAPEKEGAPVANRVAPGKRPLSSMSPTIVTDAQGRVVLAIGSAGGRRIVMHVLKALVGVLDWGLSAQEAIDLPNIFYGGGALLIEDTPQGRALAPQLARFGQPANAVPLPSKLNAIERLPDGRWRGAADHLRSEGVVLAQ</sequence>
<comment type="catalytic activity">
    <reaction evidence="2 9">
        <text>glutathione + H2O = L-cysteinylglycine + L-glutamate</text>
        <dbReference type="Rhea" id="RHEA:28807"/>
        <dbReference type="ChEBI" id="CHEBI:15377"/>
        <dbReference type="ChEBI" id="CHEBI:29985"/>
        <dbReference type="ChEBI" id="CHEBI:57925"/>
        <dbReference type="ChEBI" id="CHEBI:61694"/>
        <dbReference type="EC" id="3.4.19.13"/>
    </reaction>
</comment>
<reference evidence="11" key="1">
    <citation type="journal article" date="2022" name="Toxins">
        <title>Genomic Analysis of Sphingopyxis sp. USTB-05 for Biodegrading Cyanobacterial Hepatotoxins.</title>
        <authorList>
            <person name="Liu C."/>
            <person name="Xu Q."/>
            <person name="Zhao Z."/>
            <person name="Zhang H."/>
            <person name="Liu X."/>
            <person name="Yin C."/>
            <person name="Liu Y."/>
            <person name="Yan H."/>
        </authorList>
    </citation>
    <scope>NUCLEOTIDE SEQUENCE</scope>
    <source>
        <strain evidence="11">NBD5</strain>
    </source>
</reference>
<evidence type="ECO:0000256" key="8">
    <source>
        <dbReference type="ARBA" id="ARBA00047417"/>
    </source>
</evidence>
<dbReference type="PRINTS" id="PR01210">
    <property type="entry name" value="GGTRANSPTASE"/>
</dbReference>
<dbReference type="NCBIfam" id="TIGR00066">
    <property type="entry name" value="g_glut_trans"/>
    <property type="match status" value="1"/>
</dbReference>
<comment type="PTM">
    <text evidence="9">Cleaved by autocatalysis into a large and a small subunit.</text>
</comment>